<protein>
    <recommendedName>
        <fullName evidence="6">BHLH domain-containing protein</fullName>
    </recommendedName>
</protein>
<keyword evidence="5" id="KW-0539">Nucleus</keyword>
<dbReference type="PROSITE" id="PS50888">
    <property type="entry name" value="BHLH"/>
    <property type="match status" value="1"/>
</dbReference>
<accession>A0A4P9WLG2</accession>
<keyword evidence="3" id="KW-0238">DNA-binding</keyword>
<evidence type="ECO:0000256" key="1">
    <source>
        <dbReference type="ARBA" id="ARBA00004123"/>
    </source>
</evidence>
<dbReference type="InterPro" id="IPR036638">
    <property type="entry name" value="HLH_DNA-bd_sf"/>
</dbReference>
<gene>
    <name evidence="7" type="ORF">BDK51DRAFT_6183</name>
</gene>
<evidence type="ECO:0000256" key="2">
    <source>
        <dbReference type="ARBA" id="ARBA00023015"/>
    </source>
</evidence>
<evidence type="ECO:0000313" key="8">
    <source>
        <dbReference type="Proteomes" id="UP000269721"/>
    </source>
</evidence>
<evidence type="ECO:0000256" key="4">
    <source>
        <dbReference type="ARBA" id="ARBA00023163"/>
    </source>
</evidence>
<name>A0A4P9WLG2_9FUNG</name>
<dbReference type="PANTHER" id="PTHR15741:SF27">
    <property type="entry name" value="TRANSCRIPTION FACTOR AP-4"/>
    <property type="match status" value="1"/>
</dbReference>
<dbReference type="EMBL" id="KZ995046">
    <property type="protein sequence ID" value="RKO91486.1"/>
    <property type="molecule type" value="Genomic_DNA"/>
</dbReference>
<feature type="non-terminal residue" evidence="7">
    <location>
        <position position="51"/>
    </location>
</feature>
<keyword evidence="2" id="KW-0805">Transcription regulation</keyword>
<keyword evidence="8" id="KW-1185">Reference proteome</keyword>
<dbReference type="InterPro" id="IPR011598">
    <property type="entry name" value="bHLH_dom"/>
</dbReference>
<dbReference type="Pfam" id="PF00010">
    <property type="entry name" value="HLH"/>
    <property type="match status" value="1"/>
</dbReference>
<dbReference type="Gene3D" id="4.10.280.10">
    <property type="entry name" value="Helix-loop-helix DNA-binding domain"/>
    <property type="match status" value="1"/>
</dbReference>
<evidence type="ECO:0000256" key="3">
    <source>
        <dbReference type="ARBA" id="ARBA00023125"/>
    </source>
</evidence>
<feature type="domain" description="BHLH" evidence="6">
    <location>
        <begin position="8"/>
        <end position="51"/>
    </location>
</feature>
<evidence type="ECO:0000313" key="7">
    <source>
        <dbReference type="EMBL" id="RKO91486.1"/>
    </source>
</evidence>
<dbReference type="InterPro" id="IPR052207">
    <property type="entry name" value="Max-like/E-box_TFs"/>
</dbReference>
<dbReference type="OrthoDB" id="5778525at2759"/>
<dbReference type="GO" id="GO:0005634">
    <property type="term" value="C:nucleus"/>
    <property type="evidence" value="ECO:0007669"/>
    <property type="project" value="UniProtKB-SubCell"/>
</dbReference>
<dbReference type="PANTHER" id="PTHR15741">
    <property type="entry name" value="BASIC HELIX-LOOP-HELIX ZIP TRANSCRIPTION FACTOR"/>
    <property type="match status" value="1"/>
</dbReference>
<dbReference type="AlphaFoldDB" id="A0A4P9WLG2"/>
<organism evidence="7 8">
    <name type="scientific">Blyttiomyces helicus</name>
    <dbReference type="NCBI Taxonomy" id="388810"/>
    <lineage>
        <taxon>Eukaryota</taxon>
        <taxon>Fungi</taxon>
        <taxon>Fungi incertae sedis</taxon>
        <taxon>Chytridiomycota</taxon>
        <taxon>Chytridiomycota incertae sedis</taxon>
        <taxon>Chytridiomycetes</taxon>
        <taxon>Chytridiomycetes incertae sedis</taxon>
        <taxon>Blyttiomyces</taxon>
    </lineage>
</organism>
<comment type="subcellular location">
    <subcellularLocation>
        <location evidence="1">Nucleus</location>
    </subcellularLocation>
</comment>
<reference evidence="8" key="1">
    <citation type="journal article" date="2018" name="Nat. Microbiol.">
        <title>Leveraging single-cell genomics to expand the fungal tree of life.</title>
        <authorList>
            <person name="Ahrendt S.R."/>
            <person name="Quandt C.A."/>
            <person name="Ciobanu D."/>
            <person name="Clum A."/>
            <person name="Salamov A."/>
            <person name="Andreopoulos B."/>
            <person name="Cheng J.F."/>
            <person name="Woyke T."/>
            <person name="Pelin A."/>
            <person name="Henrissat B."/>
            <person name="Reynolds N.K."/>
            <person name="Benny G.L."/>
            <person name="Smith M.E."/>
            <person name="James T.Y."/>
            <person name="Grigoriev I.V."/>
        </authorList>
    </citation>
    <scope>NUCLEOTIDE SEQUENCE [LARGE SCALE GENOMIC DNA]</scope>
</reference>
<sequence length="51" mass="6045">KQLLTEEEKRANHIESEKKRRQNIRVGFDQLVEMVPSLSQCHRSEALILQK</sequence>
<dbReference type="GO" id="GO:0000978">
    <property type="term" value="F:RNA polymerase II cis-regulatory region sequence-specific DNA binding"/>
    <property type="evidence" value="ECO:0007669"/>
    <property type="project" value="TreeGrafter"/>
</dbReference>
<dbReference type="Proteomes" id="UP000269721">
    <property type="component" value="Unassembled WGS sequence"/>
</dbReference>
<evidence type="ECO:0000259" key="6">
    <source>
        <dbReference type="PROSITE" id="PS50888"/>
    </source>
</evidence>
<feature type="non-terminal residue" evidence="7">
    <location>
        <position position="1"/>
    </location>
</feature>
<proteinExistence type="predicted"/>
<dbReference type="GO" id="GO:0000981">
    <property type="term" value="F:DNA-binding transcription factor activity, RNA polymerase II-specific"/>
    <property type="evidence" value="ECO:0007669"/>
    <property type="project" value="TreeGrafter"/>
</dbReference>
<evidence type="ECO:0000256" key="5">
    <source>
        <dbReference type="ARBA" id="ARBA00023242"/>
    </source>
</evidence>
<keyword evidence="4" id="KW-0804">Transcription</keyword>
<dbReference type="SUPFAM" id="SSF47459">
    <property type="entry name" value="HLH, helix-loop-helix DNA-binding domain"/>
    <property type="match status" value="1"/>
</dbReference>
<dbReference type="GO" id="GO:0046983">
    <property type="term" value="F:protein dimerization activity"/>
    <property type="evidence" value="ECO:0007669"/>
    <property type="project" value="InterPro"/>
</dbReference>